<dbReference type="SUPFAM" id="SSF81296">
    <property type="entry name" value="E set domains"/>
    <property type="match status" value="1"/>
</dbReference>
<sequence length="673" mass="75002">MMFRPLLLLLIPLFFVDTFAQINFDDGSLATGVQHIHDIFAGSYRPARYIKAKLRRNRNKKDKERKRRRKRNRIRNQDAIEDIIKPDDYYKPGKGELIDYQGRNENTGDGNTYVEGEPIYYNGKNDETNKGEELGNAEGGNQGKLDEEASPELKTNFLGAWKIHSQNAGVCAMQLQLMPINNKAVWYDTSELGPSGIGFNPPYCRPSRKNPNVQDCFAHGVEYDTVSGNVRPLKFDFDPWCSSGGLSPNGALVSTGGDNAGTRAVRILDNCNTCEVKEKPLALASNRWYASQQILQDGRIAVVGGRGSQNYEIISSNDLNFRIKHHALPLLIETSDEVENNLYPFVNLLPDGNLFIFANTKSVIVNPESGETVHTFPELQGGSRNYPSSGMSAMLPLKLTPESTEDNVEAEVLVCGGNTNDAFKVSNVEPRQFYNAHNDCGRIKVTARDSEWEKEDMPSGRVMGDMLLLPTGDILILNGAKKGTSGWHCADEPNLTPVLYNPDKNNGERFTELQAATIPRMYHSASAVLPDGEILVAGSNTNPTYDFNAKFPTELRVEKFTPPYLAPELQKYRAEIQENQSDKALNYGKLFKVYIKIEGDVKKEDIKITMLPPPFTTHGYSQNQRLVVLGLTEVKKEVITAMAPPSGKIAPPGYYMLFVVHHGVPSKAMWVKL</sequence>
<reference evidence="6 7" key="1">
    <citation type="submission" date="2024-01" db="EMBL/GenBank/DDBJ databases">
        <title>The complete chloroplast genome sequence of Lithospermum erythrorhizon: insights into the phylogenetic relationship among Boraginaceae species and the maternal lineages of purple gromwells.</title>
        <authorList>
            <person name="Okada T."/>
            <person name="Watanabe K."/>
        </authorList>
    </citation>
    <scope>NUCLEOTIDE SEQUENCE [LARGE SCALE GENOMIC DNA]</scope>
</reference>
<dbReference type="Proteomes" id="UP001454036">
    <property type="component" value="Unassembled WGS sequence"/>
</dbReference>
<evidence type="ECO:0000313" key="6">
    <source>
        <dbReference type="EMBL" id="GAA0151722.1"/>
    </source>
</evidence>
<dbReference type="Pfam" id="PF09118">
    <property type="entry name" value="GO-like_E_set"/>
    <property type="match status" value="1"/>
</dbReference>
<evidence type="ECO:0000259" key="5">
    <source>
        <dbReference type="Pfam" id="PF09118"/>
    </source>
</evidence>
<feature type="region of interest" description="Disordered" evidence="2">
    <location>
        <begin position="123"/>
        <end position="147"/>
    </location>
</feature>
<feature type="compositionally biased region" description="Basic residues" evidence="2">
    <location>
        <begin position="56"/>
        <end position="74"/>
    </location>
</feature>
<evidence type="ECO:0000256" key="1">
    <source>
        <dbReference type="ARBA" id="ARBA00022729"/>
    </source>
</evidence>
<evidence type="ECO:0000259" key="4">
    <source>
        <dbReference type="Pfam" id="PF07250"/>
    </source>
</evidence>
<dbReference type="InterPro" id="IPR014756">
    <property type="entry name" value="Ig_E-set"/>
</dbReference>
<evidence type="ECO:0008006" key="8">
    <source>
        <dbReference type="Google" id="ProtNLM"/>
    </source>
</evidence>
<keyword evidence="7" id="KW-1185">Reference proteome</keyword>
<gene>
    <name evidence="6" type="ORF">LIER_10377</name>
</gene>
<feature type="domain" description="Galactose oxidase-like Early set" evidence="5">
    <location>
        <begin position="574"/>
        <end position="672"/>
    </location>
</feature>
<dbReference type="InterPro" id="IPR037293">
    <property type="entry name" value="Gal_Oxidase_central_sf"/>
</dbReference>
<feature type="chain" id="PRO_5043573510" description="Galactose oxidase" evidence="3">
    <location>
        <begin position="21"/>
        <end position="673"/>
    </location>
</feature>
<dbReference type="Gene3D" id="2.130.10.80">
    <property type="entry name" value="Galactose oxidase/kelch, beta-propeller"/>
    <property type="match status" value="1"/>
</dbReference>
<keyword evidence="1 3" id="KW-0732">Signal</keyword>
<dbReference type="PANTHER" id="PTHR32208">
    <property type="entry name" value="SECRETED PROTEIN-RELATED"/>
    <property type="match status" value="1"/>
</dbReference>
<evidence type="ECO:0000313" key="7">
    <source>
        <dbReference type="Proteomes" id="UP001454036"/>
    </source>
</evidence>
<feature type="region of interest" description="Disordered" evidence="2">
    <location>
        <begin position="56"/>
        <end position="77"/>
    </location>
</feature>
<dbReference type="Gene3D" id="2.60.40.10">
    <property type="entry name" value="Immunoglobulins"/>
    <property type="match status" value="1"/>
</dbReference>
<dbReference type="InterPro" id="IPR009880">
    <property type="entry name" value="Glyoxal_oxidase_N"/>
</dbReference>
<comment type="caution">
    <text evidence="6">The sequence shown here is derived from an EMBL/GenBank/DDBJ whole genome shotgun (WGS) entry which is preliminary data.</text>
</comment>
<dbReference type="Pfam" id="PF07250">
    <property type="entry name" value="Glyoxal_oxid_N"/>
    <property type="match status" value="1"/>
</dbReference>
<dbReference type="InterPro" id="IPR013783">
    <property type="entry name" value="Ig-like_fold"/>
</dbReference>
<organism evidence="6 7">
    <name type="scientific">Lithospermum erythrorhizon</name>
    <name type="common">Purple gromwell</name>
    <name type="synonym">Lithospermum officinale var. erythrorhizon</name>
    <dbReference type="NCBI Taxonomy" id="34254"/>
    <lineage>
        <taxon>Eukaryota</taxon>
        <taxon>Viridiplantae</taxon>
        <taxon>Streptophyta</taxon>
        <taxon>Embryophyta</taxon>
        <taxon>Tracheophyta</taxon>
        <taxon>Spermatophyta</taxon>
        <taxon>Magnoliopsida</taxon>
        <taxon>eudicotyledons</taxon>
        <taxon>Gunneridae</taxon>
        <taxon>Pentapetalae</taxon>
        <taxon>asterids</taxon>
        <taxon>lamiids</taxon>
        <taxon>Boraginales</taxon>
        <taxon>Boraginaceae</taxon>
        <taxon>Boraginoideae</taxon>
        <taxon>Lithospermeae</taxon>
        <taxon>Lithospermum</taxon>
    </lineage>
</organism>
<accession>A0AAV3PP24</accession>
<dbReference type="SUPFAM" id="SSF50965">
    <property type="entry name" value="Galactose oxidase, central domain"/>
    <property type="match status" value="1"/>
</dbReference>
<dbReference type="EMBL" id="BAABME010001840">
    <property type="protein sequence ID" value="GAA0151722.1"/>
    <property type="molecule type" value="Genomic_DNA"/>
</dbReference>
<dbReference type="AlphaFoldDB" id="A0AAV3PP24"/>
<evidence type="ECO:0000256" key="2">
    <source>
        <dbReference type="SAM" id="MobiDB-lite"/>
    </source>
</evidence>
<evidence type="ECO:0000256" key="3">
    <source>
        <dbReference type="SAM" id="SignalP"/>
    </source>
</evidence>
<dbReference type="InterPro" id="IPR011043">
    <property type="entry name" value="Gal_Oxase/kelch_b-propeller"/>
</dbReference>
<dbReference type="InterPro" id="IPR015202">
    <property type="entry name" value="GO-like_E_set"/>
</dbReference>
<name>A0AAV3PP24_LITER</name>
<feature type="signal peptide" evidence="3">
    <location>
        <begin position="1"/>
        <end position="20"/>
    </location>
</feature>
<protein>
    <recommendedName>
        <fullName evidence="8">Galactose oxidase</fullName>
    </recommendedName>
</protein>
<proteinExistence type="predicted"/>
<feature type="domain" description="Glyoxal oxidase N-terminal" evidence="4">
    <location>
        <begin position="173"/>
        <end position="564"/>
    </location>
</feature>
<dbReference type="PANTHER" id="PTHR32208:SF93">
    <property type="entry name" value="ALDEHYDE OXIDASE GLOX1"/>
    <property type="match status" value="1"/>
</dbReference>
<dbReference type="CDD" id="cd02851">
    <property type="entry name" value="E_set_GO_C"/>
    <property type="match status" value="1"/>
</dbReference>
<feature type="compositionally biased region" description="Basic and acidic residues" evidence="2">
    <location>
        <begin position="124"/>
        <end position="133"/>
    </location>
</feature>